<gene>
    <name evidence="2" type="ORF">DW084_09420</name>
    <name evidence="1" type="ORF">GFU50_16075</name>
</gene>
<sequence>MIGNFLKGLLFGSIAGGLGGLLFAPKSGNETREELIRYLDDTTEATLEFNDSVKQLKDAVMVTRKTIDETIPVVTESFTKDLEAFKFQAQPRLARIKTQMEQLNQHITTIQAQSAEDDKQIENL</sequence>
<dbReference type="Proteomes" id="UP000286288">
    <property type="component" value="Unassembled WGS sequence"/>
</dbReference>
<dbReference type="AlphaFoldDB" id="A0A415ESI4"/>
<dbReference type="EMBL" id="QRMZ01000011">
    <property type="protein sequence ID" value="RHK06214.1"/>
    <property type="molecule type" value="Genomic_DNA"/>
</dbReference>
<dbReference type="InterPro" id="IPR052928">
    <property type="entry name" value="Desiccation-related_membrane"/>
</dbReference>
<dbReference type="Pfam" id="PF12732">
    <property type="entry name" value="YtxH"/>
    <property type="match status" value="1"/>
</dbReference>
<evidence type="ECO:0000313" key="4">
    <source>
        <dbReference type="Proteomes" id="UP000422837"/>
    </source>
</evidence>
<dbReference type="PANTHER" id="PTHR35792:SF1">
    <property type="entry name" value="SLL0268 PROTEIN"/>
    <property type="match status" value="1"/>
</dbReference>
<organism evidence="2 3">
    <name type="scientific">Enterococcus casseliflavus</name>
    <name type="common">Enterococcus flavescens</name>
    <dbReference type="NCBI Taxonomy" id="37734"/>
    <lineage>
        <taxon>Bacteria</taxon>
        <taxon>Bacillati</taxon>
        <taxon>Bacillota</taxon>
        <taxon>Bacilli</taxon>
        <taxon>Lactobacillales</taxon>
        <taxon>Enterococcaceae</taxon>
        <taxon>Enterococcus</taxon>
    </lineage>
</organism>
<dbReference type="InterPro" id="IPR024623">
    <property type="entry name" value="YtxH"/>
</dbReference>
<evidence type="ECO:0000313" key="1">
    <source>
        <dbReference type="EMBL" id="QGN30956.1"/>
    </source>
</evidence>
<reference evidence="2 3" key="1">
    <citation type="submission" date="2018-08" db="EMBL/GenBank/DDBJ databases">
        <title>A genome reference for cultivated species of the human gut microbiota.</title>
        <authorList>
            <person name="Zou Y."/>
            <person name="Xue W."/>
            <person name="Luo G."/>
        </authorList>
    </citation>
    <scope>NUCLEOTIDE SEQUENCE [LARGE SCALE GENOMIC DNA]</scope>
    <source>
        <strain evidence="2 3">AF48-16</strain>
    </source>
</reference>
<dbReference type="EMBL" id="CP046123">
    <property type="protein sequence ID" value="QGN30956.1"/>
    <property type="molecule type" value="Genomic_DNA"/>
</dbReference>
<dbReference type="RefSeq" id="WP_005227717.1">
    <property type="nucleotide sequence ID" value="NZ_CABGIF010000020.1"/>
</dbReference>
<reference evidence="1 4" key="2">
    <citation type="submission" date="2019-11" db="EMBL/GenBank/DDBJ databases">
        <title>Detection and genome characteristic of a blood enterococcus casselifavus isolate from Zhengzhou,china.</title>
        <authorList>
            <person name="Wen P."/>
        </authorList>
    </citation>
    <scope>NUCLEOTIDE SEQUENCE [LARGE SCALE GENOMIC DNA]</scope>
    <source>
        <strain evidence="1 4">EC291</strain>
    </source>
</reference>
<evidence type="ECO:0000313" key="2">
    <source>
        <dbReference type="EMBL" id="RHK06214.1"/>
    </source>
</evidence>
<proteinExistence type="predicted"/>
<dbReference type="Proteomes" id="UP000422837">
    <property type="component" value="Chromosome"/>
</dbReference>
<dbReference type="PANTHER" id="PTHR35792">
    <property type="entry name" value="GENERAL STRESS PROTEIN"/>
    <property type="match status" value="1"/>
</dbReference>
<dbReference type="GeneID" id="91575279"/>
<accession>A0A415ESI4</accession>
<name>A0A415ESI4_ENTCA</name>
<evidence type="ECO:0000313" key="3">
    <source>
        <dbReference type="Proteomes" id="UP000286288"/>
    </source>
</evidence>
<protein>
    <submittedName>
        <fullName evidence="2">YtxH domain-containing protein</fullName>
    </submittedName>
</protein>